<feature type="transmembrane region" description="Helical" evidence="2">
    <location>
        <begin position="357"/>
        <end position="385"/>
    </location>
</feature>
<organism evidence="3 4">
    <name type="scientific">Paraburkholderia hospita</name>
    <dbReference type="NCBI Taxonomy" id="169430"/>
    <lineage>
        <taxon>Bacteria</taxon>
        <taxon>Pseudomonadati</taxon>
        <taxon>Pseudomonadota</taxon>
        <taxon>Betaproteobacteria</taxon>
        <taxon>Burkholderiales</taxon>
        <taxon>Burkholderiaceae</taxon>
        <taxon>Paraburkholderia</taxon>
    </lineage>
</organism>
<evidence type="ECO:0000313" key="3">
    <source>
        <dbReference type="EMBL" id="AUT69403.1"/>
    </source>
</evidence>
<evidence type="ECO:0000313" key="4">
    <source>
        <dbReference type="Proteomes" id="UP000236649"/>
    </source>
</evidence>
<dbReference type="EMBL" id="CP026105">
    <property type="protein sequence ID" value="AUT69403.1"/>
    <property type="molecule type" value="Genomic_DNA"/>
</dbReference>
<accession>A0AAN1J8N9</accession>
<feature type="transmembrane region" description="Helical" evidence="2">
    <location>
        <begin position="244"/>
        <end position="265"/>
    </location>
</feature>
<name>A0AAN1J8N9_9BURK</name>
<dbReference type="KEGG" id="phs:C2L64_14750"/>
<reference evidence="3 4" key="1">
    <citation type="submission" date="2018-01" db="EMBL/GenBank/DDBJ databases">
        <title>Species boundaries and ecological features among Paraburkholderia terrae DSMZ17804T, P. hospita DSMZ17164T and P. caribensis DSMZ13236T.</title>
        <authorList>
            <person name="Pratama A.A."/>
        </authorList>
    </citation>
    <scope>NUCLEOTIDE SEQUENCE [LARGE SCALE GENOMIC DNA]</scope>
    <source>
        <strain evidence="3 4">DSM 17164</strain>
    </source>
</reference>
<dbReference type="RefSeq" id="WP_090837665.1">
    <property type="nucleotide sequence ID" value="NZ_CADFGJ010000020.1"/>
</dbReference>
<evidence type="ECO:0000256" key="1">
    <source>
        <dbReference type="SAM" id="MobiDB-lite"/>
    </source>
</evidence>
<feature type="region of interest" description="Disordered" evidence="1">
    <location>
        <begin position="393"/>
        <end position="421"/>
    </location>
</feature>
<feature type="transmembrane region" description="Helical" evidence="2">
    <location>
        <begin position="54"/>
        <end position="76"/>
    </location>
</feature>
<protein>
    <submittedName>
        <fullName evidence="3">Uncharacterized protein</fullName>
    </submittedName>
</protein>
<feature type="transmembrane region" description="Helical" evidence="2">
    <location>
        <begin position="207"/>
        <end position="232"/>
    </location>
</feature>
<evidence type="ECO:0000256" key="2">
    <source>
        <dbReference type="SAM" id="Phobius"/>
    </source>
</evidence>
<feature type="transmembrane region" description="Helical" evidence="2">
    <location>
        <begin position="88"/>
        <end position="108"/>
    </location>
</feature>
<dbReference type="AlphaFoldDB" id="A0AAN1J8N9"/>
<gene>
    <name evidence="3" type="ORF">C2L64_14750</name>
</gene>
<proteinExistence type="predicted"/>
<keyword evidence="2" id="KW-0812">Transmembrane</keyword>
<dbReference type="Proteomes" id="UP000236649">
    <property type="component" value="Chromosome 1"/>
</dbReference>
<dbReference type="GeneID" id="55529579"/>
<feature type="transmembrane region" description="Helical" evidence="2">
    <location>
        <begin position="332"/>
        <end position="351"/>
    </location>
</feature>
<keyword evidence="2" id="KW-1133">Transmembrane helix</keyword>
<feature type="transmembrane region" description="Helical" evidence="2">
    <location>
        <begin position="174"/>
        <end position="195"/>
    </location>
</feature>
<keyword evidence="2" id="KW-0472">Membrane</keyword>
<sequence>MTRHLRFIVLFFGLALSSLVSDGAYMQMVGVVILCLYCVSCPDLRRGLLERNTVLTIVATMVTITAFFLYFIAFTPPNCAPPLVKSGLNNYIFLGLVTLYVACFYTIIRTEAEKAISALATLIVFNDLILLLQTVVLIVSKTYIDLVEPVTGEMSRYHNYENLNPVFAFRPTGLFVEPSTFSAVVAVMTIGYVLLSRAQNREPHFLPVILSIIAMLITQSTAATIQCAILLVAFTANRMKSTRVVIAVLFVVALVTVPSFLEAYLNSFTTKMNESSELRLALVDYIYYGRSGWDWLLGYGPFALEDSLYRLTRTDGAFQVASLNDAGLMQYFVVRFGMLGFLIPLLFFIRIRKDLSHLLFLAVLMSVKLSYADPILYVGLLPLLLHSPMRIDSKSRKPASQPINSLDGIQLRHRPYPPQQS</sequence>
<feature type="transmembrane region" description="Helical" evidence="2">
    <location>
        <begin position="115"/>
        <end position="139"/>
    </location>
</feature>